<dbReference type="CDD" id="cd07821">
    <property type="entry name" value="PYR_PYL_RCAR_like"/>
    <property type="match status" value="1"/>
</dbReference>
<accession>A0AAV9LWK6</accession>
<dbReference type="Pfam" id="PF10604">
    <property type="entry name" value="Polyketide_cyc2"/>
    <property type="match status" value="1"/>
</dbReference>
<dbReference type="InterPro" id="IPR023393">
    <property type="entry name" value="START-like_dom_sf"/>
</dbReference>
<evidence type="ECO:0008006" key="3">
    <source>
        <dbReference type="Google" id="ProtNLM"/>
    </source>
</evidence>
<evidence type="ECO:0000313" key="2">
    <source>
        <dbReference type="Proteomes" id="UP001311915"/>
    </source>
</evidence>
<dbReference type="Proteomes" id="UP001311915">
    <property type="component" value="Unassembled WGS sequence"/>
</dbReference>
<dbReference type="InterPro" id="IPR053249">
    <property type="entry name" value="LFS"/>
</dbReference>
<dbReference type="InterPro" id="IPR019587">
    <property type="entry name" value="Polyketide_cyclase/dehydratase"/>
</dbReference>
<reference evidence="1 2" key="1">
    <citation type="submission" date="2023-10" db="EMBL/GenBank/DDBJ databases">
        <title>Genome-Wide Identification Analysis in wild type Solanum Pinnatisectum Reveals Some Genes Defensing Phytophthora Infestans.</title>
        <authorList>
            <person name="Sun C."/>
        </authorList>
    </citation>
    <scope>NUCLEOTIDE SEQUENCE [LARGE SCALE GENOMIC DNA]</scope>
    <source>
        <strain evidence="1">LQN</strain>
        <tissue evidence="1">Leaf</tissue>
    </source>
</reference>
<proteinExistence type="predicted"/>
<name>A0AAV9LWK6_9SOLN</name>
<dbReference type="GO" id="GO:0004864">
    <property type="term" value="F:protein phosphatase inhibitor activity"/>
    <property type="evidence" value="ECO:0007669"/>
    <property type="project" value="UniProtKB-ARBA"/>
</dbReference>
<dbReference type="AlphaFoldDB" id="A0AAV9LWK6"/>
<dbReference type="PANTHER" id="PTHR33789:SF11">
    <property type="entry name" value="OS05G0202300 PROTEIN"/>
    <property type="match status" value="1"/>
</dbReference>
<organism evidence="1 2">
    <name type="scientific">Solanum pinnatisectum</name>
    <name type="common">tansyleaf nightshade</name>
    <dbReference type="NCBI Taxonomy" id="50273"/>
    <lineage>
        <taxon>Eukaryota</taxon>
        <taxon>Viridiplantae</taxon>
        <taxon>Streptophyta</taxon>
        <taxon>Embryophyta</taxon>
        <taxon>Tracheophyta</taxon>
        <taxon>Spermatophyta</taxon>
        <taxon>Magnoliopsida</taxon>
        <taxon>eudicotyledons</taxon>
        <taxon>Gunneridae</taxon>
        <taxon>Pentapetalae</taxon>
        <taxon>asterids</taxon>
        <taxon>lamiids</taxon>
        <taxon>Solanales</taxon>
        <taxon>Solanaceae</taxon>
        <taxon>Solanoideae</taxon>
        <taxon>Solaneae</taxon>
        <taxon>Solanum</taxon>
    </lineage>
</organism>
<gene>
    <name evidence="1" type="ORF">R3W88_023120</name>
</gene>
<dbReference type="PANTHER" id="PTHR33789">
    <property type="entry name" value="LACHRYMATORY-FACTOR SYNTHASE"/>
    <property type="match status" value="1"/>
</dbReference>
<dbReference type="Gene3D" id="3.30.530.20">
    <property type="match status" value="1"/>
</dbReference>
<protein>
    <recommendedName>
        <fullName evidence="3">Lachrymatory factor synthase</fullName>
    </recommendedName>
</protein>
<dbReference type="EMBL" id="JAWPEI010000004">
    <property type="protein sequence ID" value="KAK4730132.1"/>
    <property type="molecule type" value="Genomic_DNA"/>
</dbReference>
<evidence type="ECO:0000313" key="1">
    <source>
        <dbReference type="EMBL" id="KAK4730132.1"/>
    </source>
</evidence>
<dbReference type="SUPFAM" id="SSF55961">
    <property type="entry name" value="Bet v1-like"/>
    <property type="match status" value="1"/>
</dbReference>
<sequence>MATQQLESKWEGKFIANRKHPKAEQVWPLLEDFFNFHNWLPNIDTCHQINSNNKDETIRYCASTAPPLSSDNGEAIIKWCHEKLLTVNKIERCLSYEVLDNNIGIRSYVSTLKVLASDGADEGGCQIEWSFVADPIDGLTLELFSGYVESSLQGMAENIEKALESSKLGDFVSSN</sequence>
<keyword evidence="2" id="KW-1185">Reference proteome</keyword>
<comment type="caution">
    <text evidence="1">The sequence shown here is derived from an EMBL/GenBank/DDBJ whole genome shotgun (WGS) entry which is preliminary data.</text>
</comment>